<organism evidence="7 8">
    <name type="scientific">Sporothrix epigloea</name>
    <dbReference type="NCBI Taxonomy" id="1892477"/>
    <lineage>
        <taxon>Eukaryota</taxon>
        <taxon>Fungi</taxon>
        <taxon>Dikarya</taxon>
        <taxon>Ascomycota</taxon>
        <taxon>Pezizomycotina</taxon>
        <taxon>Sordariomycetes</taxon>
        <taxon>Sordariomycetidae</taxon>
        <taxon>Ophiostomatales</taxon>
        <taxon>Ophiostomataceae</taxon>
        <taxon>Sporothrix</taxon>
    </lineage>
</organism>
<evidence type="ECO:0000256" key="3">
    <source>
        <dbReference type="ARBA" id="ARBA00022801"/>
    </source>
</evidence>
<dbReference type="InterPro" id="IPR038765">
    <property type="entry name" value="Papain-like_cys_pep_sf"/>
</dbReference>
<keyword evidence="4" id="KW-0788">Thiol protease</keyword>
<keyword evidence="3" id="KW-0378">Hydrolase</keyword>
<evidence type="ECO:0000256" key="2">
    <source>
        <dbReference type="ARBA" id="ARBA00022670"/>
    </source>
</evidence>
<dbReference type="Pfam" id="PF02902">
    <property type="entry name" value="Peptidase_C48"/>
    <property type="match status" value="1"/>
</dbReference>
<dbReference type="Proteomes" id="UP001642502">
    <property type="component" value="Unassembled WGS sequence"/>
</dbReference>
<keyword evidence="8" id="KW-1185">Reference proteome</keyword>
<name>A0ABP0DX64_9PEZI</name>
<proteinExistence type="inferred from homology"/>
<dbReference type="PROSITE" id="PS50600">
    <property type="entry name" value="ULP_PROTEASE"/>
    <property type="match status" value="1"/>
</dbReference>
<evidence type="ECO:0000256" key="5">
    <source>
        <dbReference type="SAM" id="MobiDB-lite"/>
    </source>
</evidence>
<dbReference type="EMBL" id="CAWUON010000099">
    <property type="protein sequence ID" value="CAK7272886.1"/>
    <property type="molecule type" value="Genomic_DNA"/>
</dbReference>
<evidence type="ECO:0000313" key="8">
    <source>
        <dbReference type="Proteomes" id="UP001642502"/>
    </source>
</evidence>
<dbReference type="PANTHER" id="PTHR46468:SF1">
    <property type="entry name" value="SENTRIN-SPECIFIC PROTEASE 8"/>
    <property type="match status" value="1"/>
</dbReference>
<feature type="domain" description="Ubiquitin-like protease family profile" evidence="6">
    <location>
        <begin position="443"/>
        <end position="604"/>
    </location>
</feature>
<dbReference type="InterPro" id="IPR044613">
    <property type="entry name" value="Nep1/2-like"/>
</dbReference>
<feature type="region of interest" description="Disordered" evidence="5">
    <location>
        <begin position="225"/>
        <end position="254"/>
    </location>
</feature>
<evidence type="ECO:0000256" key="4">
    <source>
        <dbReference type="ARBA" id="ARBA00022807"/>
    </source>
</evidence>
<dbReference type="PANTHER" id="PTHR46468">
    <property type="entry name" value="SENTRIN-SPECIFIC PROTEASE 8"/>
    <property type="match status" value="1"/>
</dbReference>
<dbReference type="InterPro" id="IPR003653">
    <property type="entry name" value="Peptidase_C48_C"/>
</dbReference>
<dbReference type="Gene3D" id="3.40.395.10">
    <property type="entry name" value="Adenoviral Proteinase, Chain A"/>
    <property type="match status" value="1"/>
</dbReference>
<reference evidence="7 8" key="1">
    <citation type="submission" date="2024-01" db="EMBL/GenBank/DDBJ databases">
        <authorList>
            <person name="Allen C."/>
            <person name="Tagirdzhanova G."/>
        </authorList>
    </citation>
    <scope>NUCLEOTIDE SEQUENCE [LARGE SCALE GENOMIC DNA]</scope>
    <source>
        <strain evidence="7 8">CBS 119000</strain>
    </source>
</reference>
<dbReference type="SUPFAM" id="SSF54001">
    <property type="entry name" value="Cysteine proteinases"/>
    <property type="match status" value="1"/>
</dbReference>
<accession>A0ABP0DX64</accession>
<comment type="caution">
    <text evidence="7">The sequence shown here is derived from an EMBL/GenBank/DDBJ whole genome shotgun (WGS) entry which is preliminary data.</text>
</comment>
<evidence type="ECO:0000259" key="6">
    <source>
        <dbReference type="PROSITE" id="PS50600"/>
    </source>
</evidence>
<protein>
    <recommendedName>
        <fullName evidence="6">Ubiquitin-like protease family profile domain-containing protein</fullName>
    </recommendedName>
</protein>
<gene>
    <name evidence="7" type="ORF">SEPCBS119000_005360</name>
</gene>
<keyword evidence="2" id="KW-0645">Protease</keyword>
<evidence type="ECO:0000256" key="1">
    <source>
        <dbReference type="ARBA" id="ARBA00005234"/>
    </source>
</evidence>
<comment type="similarity">
    <text evidence="1">Belongs to the peptidase C48 family.</text>
</comment>
<evidence type="ECO:0000313" key="7">
    <source>
        <dbReference type="EMBL" id="CAK7272886.1"/>
    </source>
</evidence>
<sequence>MASSATANVEKHTMSLEPKYKNFEENIMDSVEDDCYEHGKAVTPGLELNSDSLTEKRLMQPILLSDDEDDNASSDRAPIFLSRSDLFQKVSLKRTALDLEASFVDNEEDNAPVIRHVRRNRPSKCRRIILSDDEDSTPCRYVVKDGHHTVDSDDEYANSIDNTTAENACERVRESPKIIKSAGEIDEDDLPLIPALRLPRANNSTASNTDSDFLSDDYDDSNISSDASSILSTPTDSPLATSYSSPLSSPSPLSLSDVASGVDTCKAFEHCPRFLEEEPTNFFESLGNCRLFSEETDSEDTHLPLMTLAQRSVIIPLNNQVVSGASCLDRHPHKLDNAANDGDHLLVHLRPRNATRSKYAHHKPTLLDVPRGKVSLEVCPFAQPLDDAGEHQLRLVGKRVSSRATAARAIRDRDSKQDKQDYCRRQLTLEQNASKTYLSYHAVTLTNEDVRVLRNGWLTDNNITFWEEYLEREVLPKYPQARIALLRASLTLILMATDSIDAARKALPDFRSTTHIFLPISNAKDLSRSESGSHWSLLLVSIVDGVSFHYDSMGTSNLREARNVTARMAVLLGTPLRFRHIDDTPQQDNGNDCGVFVCVLMRFLLVKRLLNAHAREKVSMSLGGKMIDAQGGRKEMLRIVENLRREGERRRSTSPFVTNVPRIE</sequence>